<protein>
    <submittedName>
        <fullName evidence="1">Hypothetical malic enzyme protein</fullName>
    </submittedName>
</protein>
<gene>
    <name evidence="1" type="ORF">MNBD_GAMMA01-706</name>
</gene>
<dbReference type="AlphaFoldDB" id="A0A3B0VGS0"/>
<dbReference type="Gene3D" id="3.40.50.300">
    <property type="entry name" value="P-loop containing nucleotide triphosphate hydrolases"/>
    <property type="match status" value="1"/>
</dbReference>
<reference evidence="1" key="1">
    <citation type="submission" date="2018-06" db="EMBL/GenBank/DDBJ databases">
        <authorList>
            <person name="Zhirakovskaya E."/>
        </authorList>
    </citation>
    <scope>NUCLEOTIDE SEQUENCE</scope>
</reference>
<accession>A0A3B0VGS0</accession>
<name>A0A3B0VGS0_9ZZZZ</name>
<dbReference type="InterPro" id="IPR027417">
    <property type="entry name" value="P-loop_NTPase"/>
</dbReference>
<sequence>MQTVTETRKIELVKDNTGRNVQVQPFPFVLQTCKRAFTTRNVEFDNIKTLITGDVKPQPGDLVLCEVTRLRQHCRLEQPNGRRSRMFVGDKIIVCYGHRYAPDQFESIVPDTLSACHLVAGGGIASLMRHKSPKVKPATEIQPLGLIGNKDGHIINLRDYCTLNTNIQQVNTDIPILLVAGSSMNAGKTTTVASIIKGLTADGYNVAAAKVTGTGSGGDLWHFLDAGVKHGIDFTDAGYATTYLMSNEKLISVFHNMLAHLSTQGVDIIVVEVADGILQGETKRLLESQEVLNTTTAMIYTAGDSTSAIYGTNWLESLGYNVLAVSGVVSSNPLGTQEVEQSIATPILKKTEITAPGFGHALLDRLASDVNQSIISKEL</sequence>
<evidence type="ECO:0000313" key="1">
    <source>
        <dbReference type="EMBL" id="VAW42131.1"/>
    </source>
</evidence>
<dbReference type="SUPFAM" id="SSF52540">
    <property type="entry name" value="P-loop containing nucleoside triphosphate hydrolases"/>
    <property type="match status" value="1"/>
</dbReference>
<organism evidence="1">
    <name type="scientific">hydrothermal vent metagenome</name>
    <dbReference type="NCBI Taxonomy" id="652676"/>
    <lineage>
        <taxon>unclassified sequences</taxon>
        <taxon>metagenomes</taxon>
        <taxon>ecological metagenomes</taxon>
    </lineage>
</organism>
<proteinExistence type="predicted"/>
<dbReference type="EMBL" id="UOEW01000345">
    <property type="protein sequence ID" value="VAW42131.1"/>
    <property type="molecule type" value="Genomic_DNA"/>
</dbReference>